<dbReference type="EMBL" id="LT629758">
    <property type="protein sequence ID" value="SDT45672.1"/>
    <property type="molecule type" value="Genomic_DNA"/>
</dbReference>
<evidence type="ECO:0000313" key="2">
    <source>
        <dbReference type="Proteomes" id="UP000198688"/>
    </source>
</evidence>
<dbReference type="RefSeq" id="WP_092545930.1">
    <property type="nucleotide sequence ID" value="NZ_BOMJ01000115.1"/>
</dbReference>
<reference evidence="1 2" key="1">
    <citation type="submission" date="2016-10" db="EMBL/GenBank/DDBJ databases">
        <authorList>
            <person name="de Groot N.N."/>
        </authorList>
    </citation>
    <scope>NUCLEOTIDE SEQUENCE [LARGE SCALE GENOMIC DNA]</scope>
    <source>
        <strain evidence="1 2">DSM 43941</strain>
    </source>
</reference>
<dbReference type="OrthoDB" id="4249993at2"/>
<keyword evidence="2" id="KW-1185">Reference proteome</keyword>
<organism evidence="1 2">
    <name type="scientific">Actinoplanes derwentensis</name>
    <dbReference type="NCBI Taxonomy" id="113562"/>
    <lineage>
        <taxon>Bacteria</taxon>
        <taxon>Bacillati</taxon>
        <taxon>Actinomycetota</taxon>
        <taxon>Actinomycetes</taxon>
        <taxon>Micromonosporales</taxon>
        <taxon>Micromonosporaceae</taxon>
        <taxon>Actinoplanes</taxon>
    </lineage>
</organism>
<protein>
    <submittedName>
        <fullName evidence="1">Uncharacterized protein</fullName>
    </submittedName>
</protein>
<proteinExistence type="predicted"/>
<evidence type="ECO:0000313" key="1">
    <source>
        <dbReference type="EMBL" id="SDT45672.1"/>
    </source>
</evidence>
<gene>
    <name evidence="1" type="ORF">SAMN04489716_3882</name>
</gene>
<dbReference type="STRING" id="113562.SAMN04489716_3882"/>
<accession>A0A1H2AIS0</accession>
<name>A0A1H2AIS0_9ACTN</name>
<dbReference type="AlphaFoldDB" id="A0A1H2AIS0"/>
<sequence>MTDDEVLAFELGHEVGMHPLFGDGRTAGAGITTTLSRWLGLTCTTCRHTFRVGDRVETSGWDVRHLDPVLNCGTPADHGTGDGENAAAFARGLLEAWPAASGEPVRLSDGDWRLPRRGPGGAGPTCPVCAHTFRPGDMVIVCPCARPVGASGLPPCELAVHRDPVSGLTCWDDWRPDGRLVRCPITHEVPG</sequence>
<dbReference type="Proteomes" id="UP000198688">
    <property type="component" value="Chromosome I"/>
</dbReference>